<gene>
    <name evidence="2" type="ORF">E6C50_07995</name>
</gene>
<dbReference type="PANTHER" id="PTHR34400:SF4">
    <property type="entry name" value="MEMBRANE PROTEIN"/>
    <property type="match status" value="1"/>
</dbReference>
<protein>
    <recommendedName>
        <fullName evidence="1">Iminophenyl-pyruvate dimer synthase domain-containing protein</fullName>
    </recommendedName>
</protein>
<sequence>MIYLKNIQIETIEDVRKALQTAIELEHSTIPPYLTAMFTLFETGNNEISKLIGSVVVEEMLHLSIACNLMNAIGGKPVLNQPGFIPTYPGPLPGGVDSGLIVPIAKFTKDLMKDVFMAIEEPEDPIKIKSFMMMKGAEDKLTIGMFYDKIAKQLTFLEAEAKLKGKTIFTGDSTYQMTNEKWFPAKELFPIKDLITALKGINIIVDQGEGTSTDPFISEKDLGPGEATEPAHYYRFEEIYKGRKLVKDPNAESGYSYSGDPIPCDESKIPNMAKNPKMSDYPVDSPAYVNSKFFNYTYTNLLNSLHITFNGAPEKIDTAMGLMYSLRLYALRLLKLPSPNQPGYTAGPSYEYITNDNLTPSEKDQYMENKVNV</sequence>
<dbReference type="Pfam" id="PF12902">
    <property type="entry name" value="Ferritin-like"/>
    <property type="match status" value="1"/>
</dbReference>
<dbReference type="EMBL" id="SSNZ01000002">
    <property type="protein sequence ID" value="THF51693.1"/>
    <property type="molecule type" value="Genomic_DNA"/>
</dbReference>
<dbReference type="SUPFAM" id="SSF47240">
    <property type="entry name" value="Ferritin-like"/>
    <property type="match status" value="1"/>
</dbReference>
<evidence type="ECO:0000259" key="1">
    <source>
        <dbReference type="Pfam" id="PF12902"/>
    </source>
</evidence>
<feature type="domain" description="Iminophenyl-pyruvate dimer synthase" evidence="1">
    <location>
        <begin position="19"/>
        <end position="241"/>
    </location>
</feature>
<accession>A0A4S4A070</accession>
<evidence type="ECO:0000313" key="3">
    <source>
        <dbReference type="Proteomes" id="UP000307507"/>
    </source>
</evidence>
<keyword evidence="3" id="KW-1185">Reference proteome</keyword>
<dbReference type="InterPro" id="IPR009078">
    <property type="entry name" value="Ferritin-like_SF"/>
</dbReference>
<comment type="caution">
    <text evidence="2">The sequence shown here is derived from an EMBL/GenBank/DDBJ whole genome shotgun (WGS) entry which is preliminary data.</text>
</comment>
<dbReference type="AlphaFoldDB" id="A0A4S4A070"/>
<dbReference type="PANTHER" id="PTHR34400">
    <property type="match status" value="1"/>
</dbReference>
<dbReference type="RefSeq" id="WP_136402677.1">
    <property type="nucleotide sequence ID" value="NZ_SSNZ01000002.1"/>
</dbReference>
<reference evidence="2 3" key="1">
    <citation type="submission" date="2019-04" db="EMBL/GenBank/DDBJ databases">
        <title>Flavobacterium sp. nov. isolated from construction timber.</title>
        <authorList>
            <person name="Lin S.-Y."/>
            <person name="Chang C.-T."/>
            <person name="Young C.-C."/>
        </authorList>
    </citation>
    <scope>NUCLEOTIDE SEQUENCE [LARGE SCALE GENOMIC DNA]</scope>
    <source>
        <strain evidence="2 3">CC-CTC003</strain>
    </source>
</reference>
<dbReference type="OrthoDB" id="9795032at2"/>
<proteinExistence type="predicted"/>
<dbReference type="Gene3D" id="1.20.1260.10">
    <property type="match status" value="1"/>
</dbReference>
<dbReference type="Proteomes" id="UP000307507">
    <property type="component" value="Unassembled WGS sequence"/>
</dbReference>
<dbReference type="InterPro" id="IPR012347">
    <property type="entry name" value="Ferritin-like"/>
</dbReference>
<dbReference type="InterPro" id="IPR026820">
    <property type="entry name" value="VioB/RebD_dom"/>
</dbReference>
<organism evidence="2 3">
    <name type="scientific">Flavobacterium supellecticarium</name>
    <dbReference type="NCBI Taxonomy" id="2565924"/>
    <lineage>
        <taxon>Bacteria</taxon>
        <taxon>Pseudomonadati</taxon>
        <taxon>Bacteroidota</taxon>
        <taxon>Flavobacteriia</taxon>
        <taxon>Flavobacteriales</taxon>
        <taxon>Flavobacteriaceae</taxon>
        <taxon>Flavobacterium</taxon>
    </lineage>
</organism>
<evidence type="ECO:0000313" key="2">
    <source>
        <dbReference type="EMBL" id="THF51693.1"/>
    </source>
</evidence>
<name>A0A4S4A070_9FLAO</name>